<comment type="subcellular location">
    <subcellularLocation>
        <location evidence="1">Nucleus</location>
        <location evidence="1">Nucleolus</location>
    </subcellularLocation>
</comment>
<sequence>MQNLAILTQSHKAIAAKKKAKRDQVKEVLFDDDARREFLTGFHKRKLAKADAARKKAVEREKQERLESRREQRRMLRERAVENAEQVESAYHALIGVPNDDAEDEWSGISSEAKGKQKEEEFEDEEITATVTVVEDFDPDTFIHGPRITNDSRIKHQPPPADPGLPPQSSSTARDKPAPKKKTATKKVRYQTKGERMVERTKQRARRTEKAELAGGKASRKKGSSKRKGGSKR</sequence>
<evidence type="ECO:0000313" key="6">
    <source>
        <dbReference type="EMBL" id="KAG5648532.1"/>
    </source>
</evidence>
<proteinExistence type="inferred from homology"/>
<feature type="region of interest" description="Disordered" evidence="5">
    <location>
        <begin position="97"/>
        <end position="233"/>
    </location>
</feature>
<dbReference type="EMBL" id="JABCKV010000002">
    <property type="protein sequence ID" value="KAG5648532.1"/>
    <property type="molecule type" value="Genomic_DNA"/>
</dbReference>
<feature type="compositionally biased region" description="Basic residues" evidence="5">
    <location>
        <begin position="179"/>
        <end position="190"/>
    </location>
</feature>
<dbReference type="GO" id="GO:0019843">
    <property type="term" value="F:rRNA binding"/>
    <property type="evidence" value="ECO:0007669"/>
    <property type="project" value="TreeGrafter"/>
</dbReference>
<protein>
    <recommendedName>
        <fullName evidence="8">Nucleolar protein 12</fullName>
    </recommendedName>
</protein>
<feature type="compositionally biased region" description="Basic and acidic residues" evidence="5">
    <location>
        <begin position="192"/>
        <end position="212"/>
    </location>
</feature>
<dbReference type="AlphaFoldDB" id="A0A9P7GK70"/>
<accession>A0A9P7GK70</accession>
<dbReference type="GO" id="GO:0005730">
    <property type="term" value="C:nucleolus"/>
    <property type="evidence" value="ECO:0007669"/>
    <property type="project" value="UniProtKB-SubCell"/>
</dbReference>
<organism evidence="6 7">
    <name type="scientific">Asterophora parasitica</name>
    <dbReference type="NCBI Taxonomy" id="117018"/>
    <lineage>
        <taxon>Eukaryota</taxon>
        <taxon>Fungi</taxon>
        <taxon>Dikarya</taxon>
        <taxon>Basidiomycota</taxon>
        <taxon>Agaricomycotina</taxon>
        <taxon>Agaricomycetes</taxon>
        <taxon>Agaricomycetidae</taxon>
        <taxon>Agaricales</taxon>
        <taxon>Tricholomatineae</taxon>
        <taxon>Lyophyllaceae</taxon>
        <taxon>Asterophora</taxon>
    </lineage>
</organism>
<dbReference type="Pfam" id="PF09805">
    <property type="entry name" value="Nop25"/>
    <property type="match status" value="1"/>
</dbReference>
<evidence type="ECO:0008006" key="8">
    <source>
        <dbReference type="Google" id="ProtNLM"/>
    </source>
</evidence>
<keyword evidence="4" id="KW-0539">Nucleus</keyword>
<evidence type="ECO:0000256" key="1">
    <source>
        <dbReference type="ARBA" id="ARBA00004604"/>
    </source>
</evidence>
<dbReference type="OrthoDB" id="551633at2759"/>
<name>A0A9P7GK70_9AGAR</name>
<evidence type="ECO:0000256" key="2">
    <source>
        <dbReference type="ARBA" id="ARBA00007175"/>
    </source>
</evidence>
<evidence type="ECO:0000256" key="3">
    <source>
        <dbReference type="ARBA" id="ARBA00023054"/>
    </source>
</evidence>
<dbReference type="InterPro" id="IPR019186">
    <property type="entry name" value="Nucleolar_protein_12"/>
</dbReference>
<dbReference type="PANTHER" id="PTHR14577">
    <property type="entry name" value="NUCLEOLAR PROTEIN 12"/>
    <property type="match status" value="1"/>
</dbReference>
<dbReference type="Proteomes" id="UP000775547">
    <property type="component" value="Unassembled WGS sequence"/>
</dbReference>
<evidence type="ECO:0000256" key="4">
    <source>
        <dbReference type="ARBA" id="ARBA00023242"/>
    </source>
</evidence>
<evidence type="ECO:0000256" key="5">
    <source>
        <dbReference type="SAM" id="MobiDB-lite"/>
    </source>
</evidence>
<reference evidence="6" key="2">
    <citation type="submission" date="2021-10" db="EMBL/GenBank/DDBJ databases">
        <title>Phylogenomics reveals ancestral predisposition of the termite-cultivated fungus Termitomyces towards a domesticated lifestyle.</title>
        <authorList>
            <person name="Auxier B."/>
            <person name="Grum-Grzhimaylo A."/>
            <person name="Cardenas M.E."/>
            <person name="Lodge J.D."/>
            <person name="Laessoe T."/>
            <person name="Pedersen O."/>
            <person name="Smith M.E."/>
            <person name="Kuyper T.W."/>
            <person name="Franco-Molano E.A."/>
            <person name="Baroni T.J."/>
            <person name="Aanen D.K."/>
        </authorList>
    </citation>
    <scope>NUCLEOTIDE SEQUENCE</scope>
    <source>
        <strain evidence="6">AP01</strain>
        <tissue evidence="6">Mycelium</tissue>
    </source>
</reference>
<keyword evidence="3" id="KW-0175">Coiled coil</keyword>
<feature type="compositionally biased region" description="Pro residues" evidence="5">
    <location>
        <begin position="157"/>
        <end position="166"/>
    </location>
</feature>
<evidence type="ECO:0000313" key="7">
    <source>
        <dbReference type="Proteomes" id="UP000775547"/>
    </source>
</evidence>
<gene>
    <name evidence="6" type="ORF">DXG03_003143</name>
</gene>
<feature type="compositionally biased region" description="Basic residues" evidence="5">
    <location>
        <begin position="218"/>
        <end position="233"/>
    </location>
</feature>
<keyword evidence="7" id="KW-1185">Reference proteome</keyword>
<dbReference type="PANTHER" id="PTHR14577:SF0">
    <property type="entry name" value="NUCLEOLAR PROTEIN 12"/>
    <property type="match status" value="1"/>
</dbReference>
<comment type="caution">
    <text evidence="6">The sequence shown here is derived from an EMBL/GenBank/DDBJ whole genome shotgun (WGS) entry which is preliminary data.</text>
</comment>
<reference evidence="6" key="1">
    <citation type="submission" date="2020-07" db="EMBL/GenBank/DDBJ databases">
        <authorList>
            <person name="Nieuwenhuis M."/>
            <person name="Van De Peppel L.J.J."/>
        </authorList>
    </citation>
    <scope>NUCLEOTIDE SEQUENCE</scope>
    <source>
        <strain evidence="6">AP01</strain>
        <tissue evidence="6">Mycelium</tissue>
    </source>
</reference>
<comment type="similarity">
    <text evidence="2">Belongs to the RRP17 family.</text>
</comment>